<sequence>MDATLWDDRYAASDLVWSAEPNPTVATLTADLPPGRALDVAARRSA</sequence>
<gene>
    <name evidence="1" type="ORF">IPF40_11165</name>
</gene>
<evidence type="ECO:0000313" key="1">
    <source>
        <dbReference type="EMBL" id="MBK6301571.1"/>
    </source>
</evidence>
<reference evidence="1 2" key="1">
    <citation type="submission" date="2020-10" db="EMBL/GenBank/DDBJ databases">
        <title>Connecting structure to function with the recovery of over 1000 high-quality activated sludge metagenome-assembled genomes encoding full-length rRNA genes using long-read sequencing.</title>
        <authorList>
            <person name="Singleton C.M."/>
            <person name="Petriglieri F."/>
            <person name="Kristensen J.M."/>
            <person name="Kirkegaard R.H."/>
            <person name="Michaelsen T.Y."/>
            <person name="Andersen M.H."/>
            <person name="Karst S.M."/>
            <person name="Dueholm M.S."/>
            <person name="Nielsen P.H."/>
            <person name="Albertsen M."/>
        </authorList>
    </citation>
    <scope>NUCLEOTIDE SEQUENCE [LARGE SCALE GENOMIC DNA]</scope>
    <source>
        <strain evidence="1">AalE_18-Q3-R2-46_BAT3C.188</strain>
    </source>
</reference>
<dbReference type="Gene3D" id="3.40.50.150">
    <property type="entry name" value="Vaccinia Virus protein VP39"/>
    <property type="match status" value="1"/>
</dbReference>
<accession>A0A934X5K8</accession>
<comment type="caution">
    <text evidence="1">The sequence shown here is derived from an EMBL/GenBank/DDBJ whole genome shotgun (WGS) entry which is preliminary data.</text>
</comment>
<name>A0A934X5K8_9MICO</name>
<dbReference type="InterPro" id="IPR029063">
    <property type="entry name" value="SAM-dependent_MTases_sf"/>
</dbReference>
<dbReference type="Proteomes" id="UP000718281">
    <property type="component" value="Unassembled WGS sequence"/>
</dbReference>
<dbReference type="EMBL" id="JADIXZ010000004">
    <property type="protein sequence ID" value="MBK6301571.1"/>
    <property type="molecule type" value="Genomic_DNA"/>
</dbReference>
<dbReference type="AlphaFoldDB" id="A0A934X5K8"/>
<proteinExistence type="predicted"/>
<evidence type="ECO:0000313" key="2">
    <source>
        <dbReference type="Proteomes" id="UP000718281"/>
    </source>
</evidence>
<protein>
    <submittedName>
        <fullName evidence="1">Uncharacterized protein</fullName>
    </submittedName>
</protein>
<organism evidence="1 2">
    <name type="scientific">Candidatus Phosphoribacter hodrii</name>
    <dbReference type="NCBI Taxonomy" id="2953743"/>
    <lineage>
        <taxon>Bacteria</taxon>
        <taxon>Bacillati</taxon>
        <taxon>Actinomycetota</taxon>
        <taxon>Actinomycetes</taxon>
        <taxon>Micrococcales</taxon>
        <taxon>Dermatophilaceae</taxon>
        <taxon>Candidatus Phosphoribacter</taxon>
    </lineage>
</organism>